<evidence type="ECO:0000313" key="2">
    <source>
        <dbReference type="EMBL" id="OON79615.1"/>
    </source>
</evidence>
<evidence type="ECO:0000313" key="3">
    <source>
        <dbReference type="Proteomes" id="UP000190539"/>
    </source>
</evidence>
<dbReference type="AlphaFoldDB" id="A0A1V4A9T9"/>
<dbReference type="EMBL" id="MVFC01000009">
    <property type="protein sequence ID" value="OON79615.1"/>
    <property type="molecule type" value="Genomic_DNA"/>
</dbReference>
<keyword evidence="3" id="KW-1185">Reference proteome</keyword>
<feature type="compositionally biased region" description="Acidic residues" evidence="1">
    <location>
        <begin position="62"/>
        <end position="73"/>
    </location>
</feature>
<accession>A0A1V4A9T9</accession>
<evidence type="ECO:0000256" key="1">
    <source>
        <dbReference type="SAM" id="MobiDB-lite"/>
    </source>
</evidence>
<name>A0A1V4A9T9_9ACTN</name>
<dbReference type="Proteomes" id="UP000190539">
    <property type="component" value="Unassembled WGS sequence"/>
</dbReference>
<sequence length="73" mass="7477">MTGRSGEEEAALSPDELRMLESLTEVRGYSPRAQVAEPAQPPVGRASASPGAGPLDGPQADGESDETEPSPAD</sequence>
<dbReference type="RefSeq" id="WP_077968053.1">
    <property type="nucleotide sequence ID" value="NZ_CP045178.1"/>
</dbReference>
<protein>
    <submittedName>
        <fullName evidence="2">Uncharacterized protein</fullName>
    </submittedName>
</protein>
<organism evidence="2 3">
    <name type="scientific">Streptomyces tsukubensis</name>
    <dbReference type="NCBI Taxonomy" id="83656"/>
    <lineage>
        <taxon>Bacteria</taxon>
        <taxon>Bacillati</taxon>
        <taxon>Actinomycetota</taxon>
        <taxon>Actinomycetes</taxon>
        <taxon>Kitasatosporales</taxon>
        <taxon>Streptomycetaceae</taxon>
        <taxon>Streptomyces</taxon>
    </lineage>
</organism>
<proteinExistence type="predicted"/>
<reference evidence="2 3" key="1">
    <citation type="submission" date="2017-02" db="EMBL/GenBank/DDBJ databases">
        <title>Draft Genome Sequence of Streptomyces tsukubaensis F601, a Producer of the immunosuppressant tacrolimus FK506.</title>
        <authorList>
            <person name="Zong G."/>
            <person name="Zhong C."/>
            <person name="Fu J."/>
            <person name="Qin R."/>
            <person name="Cao G."/>
        </authorList>
    </citation>
    <scope>NUCLEOTIDE SEQUENCE [LARGE SCALE GENOMIC DNA]</scope>
    <source>
        <strain evidence="2 3">F601</strain>
    </source>
</reference>
<feature type="region of interest" description="Disordered" evidence="1">
    <location>
        <begin position="1"/>
        <end position="73"/>
    </location>
</feature>
<comment type="caution">
    <text evidence="2">The sequence shown here is derived from an EMBL/GenBank/DDBJ whole genome shotgun (WGS) entry which is preliminary data.</text>
</comment>
<gene>
    <name evidence="2" type="ORF">B1H18_13630</name>
</gene>